<gene>
    <name evidence="1" type="ORF">GE061_001412</name>
</gene>
<accession>A0A8S9Y8Y8</accession>
<evidence type="ECO:0000313" key="1">
    <source>
        <dbReference type="EMBL" id="KAF6217059.1"/>
    </source>
</evidence>
<proteinExistence type="predicted"/>
<protein>
    <submittedName>
        <fullName evidence="1">Uncharacterized protein</fullName>
    </submittedName>
</protein>
<dbReference type="OrthoDB" id="6779410at2759"/>
<organism evidence="1 2">
    <name type="scientific">Apolygus lucorum</name>
    <name type="common">Small green plant bug</name>
    <name type="synonym">Lygocoris lucorum</name>
    <dbReference type="NCBI Taxonomy" id="248454"/>
    <lineage>
        <taxon>Eukaryota</taxon>
        <taxon>Metazoa</taxon>
        <taxon>Ecdysozoa</taxon>
        <taxon>Arthropoda</taxon>
        <taxon>Hexapoda</taxon>
        <taxon>Insecta</taxon>
        <taxon>Pterygota</taxon>
        <taxon>Neoptera</taxon>
        <taxon>Paraneoptera</taxon>
        <taxon>Hemiptera</taxon>
        <taxon>Heteroptera</taxon>
        <taxon>Panheteroptera</taxon>
        <taxon>Cimicomorpha</taxon>
        <taxon>Miridae</taxon>
        <taxon>Mirini</taxon>
        <taxon>Apolygus</taxon>
    </lineage>
</organism>
<keyword evidence="2" id="KW-1185">Reference proteome</keyword>
<dbReference type="Proteomes" id="UP000466442">
    <property type="component" value="Linkage Group LG1"/>
</dbReference>
<reference evidence="1" key="1">
    <citation type="journal article" date="2021" name="Mol. Ecol. Resour.">
        <title>Apolygus lucorum genome provides insights into omnivorousness and mesophyll feeding.</title>
        <authorList>
            <person name="Liu Y."/>
            <person name="Liu H."/>
            <person name="Wang H."/>
            <person name="Huang T."/>
            <person name="Liu B."/>
            <person name="Yang B."/>
            <person name="Yin L."/>
            <person name="Li B."/>
            <person name="Zhang Y."/>
            <person name="Zhang S."/>
            <person name="Jiang F."/>
            <person name="Zhang X."/>
            <person name="Ren Y."/>
            <person name="Wang B."/>
            <person name="Wang S."/>
            <person name="Lu Y."/>
            <person name="Wu K."/>
            <person name="Fan W."/>
            <person name="Wang G."/>
        </authorList>
    </citation>
    <scope>NUCLEOTIDE SEQUENCE</scope>
    <source>
        <strain evidence="1">12Hb</strain>
    </source>
</reference>
<dbReference type="AlphaFoldDB" id="A0A8S9Y8Y8"/>
<dbReference type="EMBL" id="WIXP02000001">
    <property type="protein sequence ID" value="KAF6217059.1"/>
    <property type="molecule type" value="Genomic_DNA"/>
</dbReference>
<sequence length="106" mass="12163">MLSTMQDRKFPHVSQVRQTELLAAKMETLCGLDVEVRGEQLYTASTGVPVASAKLTDVGNLLVKHYGSEWRELDTSVLQRRPRQRPRQRAGLRTRRAIAMRKCHFK</sequence>
<comment type="caution">
    <text evidence="1">The sequence shown here is derived from an EMBL/GenBank/DDBJ whole genome shotgun (WGS) entry which is preliminary data.</text>
</comment>
<evidence type="ECO:0000313" key="2">
    <source>
        <dbReference type="Proteomes" id="UP000466442"/>
    </source>
</evidence>
<name>A0A8S9Y8Y8_APOLU</name>